<dbReference type="GO" id="GO:0005634">
    <property type="term" value="C:nucleus"/>
    <property type="evidence" value="ECO:0007669"/>
    <property type="project" value="TreeGrafter"/>
</dbReference>
<reference evidence="3 4" key="1">
    <citation type="journal article" date="2019" name="Sci. Rep.">
        <title>Orb-weaving spider Araneus ventricosus genome elucidates the spidroin gene catalogue.</title>
        <authorList>
            <person name="Kono N."/>
            <person name="Nakamura H."/>
            <person name="Ohtoshi R."/>
            <person name="Moran D.A.P."/>
            <person name="Shinohara A."/>
            <person name="Yoshida Y."/>
            <person name="Fujiwara M."/>
            <person name="Mori M."/>
            <person name="Tomita M."/>
            <person name="Arakawa K."/>
        </authorList>
    </citation>
    <scope>NUCLEOTIDE SEQUENCE [LARGE SCALE GENOMIC DNA]</scope>
</reference>
<proteinExistence type="predicted"/>
<accession>A0A4Y2N784</accession>
<dbReference type="OrthoDB" id="6414621at2759"/>
<evidence type="ECO:0000313" key="3">
    <source>
        <dbReference type="EMBL" id="GBN34752.1"/>
    </source>
</evidence>
<dbReference type="PANTHER" id="PTHR11949:SF17">
    <property type="entry name" value="IRF TRYPTOPHAN PENTAD REPEAT DOMAIN-CONTAINING PROTEIN"/>
    <property type="match status" value="1"/>
</dbReference>
<dbReference type="AlphaFoldDB" id="A0A4Y2N784"/>
<evidence type="ECO:0000313" key="4">
    <source>
        <dbReference type="Proteomes" id="UP000499080"/>
    </source>
</evidence>
<feature type="region of interest" description="Disordered" evidence="1">
    <location>
        <begin position="190"/>
        <end position="214"/>
    </location>
</feature>
<dbReference type="Pfam" id="PF00605">
    <property type="entry name" value="IRF"/>
    <property type="match status" value="1"/>
</dbReference>
<keyword evidence="4" id="KW-1185">Reference proteome</keyword>
<dbReference type="InterPro" id="IPR036390">
    <property type="entry name" value="WH_DNA-bd_sf"/>
</dbReference>
<dbReference type="Proteomes" id="UP000499080">
    <property type="component" value="Unassembled WGS sequence"/>
</dbReference>
<dbReference type="InterPro" id="IPR036388">
    <property type="entry name" value="WH-like_DNA-bd_sf"/>
</dbReference>
<dbReference type="PROSITE" id="PS51507">
    <property type="entry name" value="IRF_2"/>
    <property type="match status" value="1"/>
</dbReference>
<organism evidence="3 4">
    <name type="scientific">Araneus ventricosus</name>
    <name type="common">Orbweaver spider</name>
    <name type="synonym">Epeira ventricosa</name>
    <dbReference type="NCBI Taxonomy" id="182803"/>
    <lineage>
        <taxon>Eukaryota</taxon>
        <taxon>Metazoa</taxon>
        <taxon>Ecdysozoa</taxon>
        <taxon>Arthropoda</taxon>
        <taxon>Chelicerata</taxon>
        <taxon>Arachnida</taxon>
        <taxon>Araneae</taxon>
        <taxon>Araneomorphae</taxon>
        <taxon>Entelegynae</taxon>
        <taxon>Araneoidea</taxon>
        <taxon>Araneidae</taxon>
        <taxon>Araneus</taxon>
    </lineage>
</organism>
<dbReference type="GO" id="GO:0000978">
    <property type="term" value="F:RNA polymerase II cis-regulatory region sequence-specific DNA binding"/>
    <property type="evidence" value="ECO:0007669"/>
    <property type="project" value="TreeGrafter"/>
</dbReference>
<comment type="caution">
    <text evidence="3">The sequence shown here is derived from an EMBL/GenBank/DDBJ whole genome shotgun (WGS) entry which is preliminary data.</text>
</comment>
<sequence>MAKRKLLIEDFLYPALESRKYGELLCWLNRDEGIFKVYWGHKNASDWKPNSTAVFQDWDKAKGRWKPEDEHYYACAKQRFRAAMHKLPCVRQLKCLEKNFRIYQLISIGRKGKKLQRSQTKVTEGGNKSVIPTPAIHAYATHHRKLILKERNQMPSSPLKNASTQSPHNKCVHLGKNKFLSKFREFESTQEEKRLNTRRQHPEETSQNRPLEVSEPYVLKENSTPRISEIAPEPVLVCRRFTQFYSRSPSLHALLHNCPEYSLSKICSVAENVPKMKDDTRNSMHTTDEDAGSGILNFSLKL</sequence>
<evidence type="ECO:0000256" key="1">
    <source>
        <dbReference type="SAM" id="MobiDB-lite"/>
    </source>
</evidence>
<evidence type="ECO:0000259" key="2">
    <source>
        <dbReference type="PROSITE" id="PS51507"/>
    </source>
</evidence>
<dbReference type="InterPro" id="IPR001346">
    <property type="entry name" value="Interferon_reg_fact_DNA-bd_dom"/>
</dbReference>
<dbReference type="SMART" id="SM00348">
    <property type="entry name" value="IRF"/>
    <property type="match status" value="1"/>
</dbReference>
<dbReference type="Gene3D" id="1.10.10.10">
    <property type="entry name" value="Winged helix-like DNA-binding domain superfamily/Winged helix DNA-binding domain"/>
    <property type="match status" value="1"/>
</dbReference>
<dbReference type="SUPFAM" id="SSF46785">
    <property type="entry name" value="Winged helix' DNA-binding domain"/>
    <property type="match status" value="1"/>
</dbReference>
<gene>
    <name evidence="3" type="ORF">AVEN_23490_1</name>
</gene>
<feature type="compositionally biased region" description="Basic and acidic residues" evidence="1">
    <location>
        <begin position="190"/>
        <end position="206"/>
    </location>
</feature>
<dbReference type="EMBL" id="BGPR01008586">
    <property type="protein sequence ID" value="GBN34752.1"/>
    <property type="molecule type" value="Genomic_DNA"/>
</dbReference>
<feature type="domain" description="IRF tryptophan pentad repeat" evidence="2">
    <location>
        <begin position="5"/>
        <end position="107"/>
    </location>
</feature>
<protein>
    <recommendedName>
        <fullName evidence="2">IRF tryptophan pentad repeat domain-containing protein</fullName>
    </recommendedName>
</protein>
<dbReference type="GO" id="GO:0000981">
    <property type="term" value="F:DNA-binding transcription factor activity, RNA polymerase II-specific"/>
    <property type="evidence" value="ECO:0007669"/>
    <property type="project" value="TreeGrafter"/>
</dbReference>
<name>A0A4Y2N784_ARAVE</name>
<dbReference type="PANTHER" id="PTHR11949">
    <property type="entry name" value="INTERFERON REGULATORY FACTOR"/>
    <property type="match status" value="1"/>
</dbReference>